<evidence type="ECO:0000313" key="4">
    <source>
        <dbReference type="EMBL" id="RKF38288.1"/>
    </source>
</evidence>
<dbReference type="GO" id="GO:0036088">
    <property type="term" value="P:D-serine catabolic process"/>
    <property type="evidence" value="ECO:0007669"/>
    <property type="project" value="TreeGrafter"/>
</dbReference>
<gene>
    <name evidence="4" type="ORF">BCY88_07495</name>
</gene>
<evidence type="ECO:0000256" key="2">
    <source>
        <dbReference type="ARBA" id="ARBA00023239"/>
    </source>
</evidence>
<dbReference type="InterPro" id="IPR026956">
    <property type="entry name" value="D-ser_dehydrat-like_dom"/>
</dbReference>
<dbReference type="Gene3D" id="3.20.20.10">
    <property type="entry name" value="Alanine racemase"/>
    <property type="match status" value="1"/>
</dbReference>
<feature type="domain" description="D-serine dehydratase-like" evidence="3">
    <location>
        <begin position="272"/>
        <end position="368"/>
    </location>
</feature>
<protein>
    <submittedName>
        <fullName evidence="4">Alanine racemase</fullName>
    </submittedName>
</protein>
<dbReference type="EMBL" id="MCAS01000034">
    <property type="protein sequence ID" value="RKF38288.1"/>
    <property type="molecule type" value="Genomic_DNA"/>
</dbReference>
<accession>A0A420FZG7</accession>
<dbReference type="AlphaFoldDB" id="A0A420FZG7"/>
<dbReference type="Gene3D" id="2.40.37.20">
    <property type="entry name" value="D-serine dehydratase-like domain"/>
    <property type="match status" value="1"/>
</dbReference>
<dbReference type="SMART" id="SM01119">
    <property type="entry name" value="D-ser_dehydrat"/>
    <property type="match status" value="1"/>
</dbReference>
<keyword evidence="2" id="KW-0456">Lyase</keyword>
<comment type="similarity">
    <text evidence="1">Belongs to the DSD1 family.</text>
</comment>
<proteinExistence type="inferred from homology"/>
<dbReference type="Pfam" id="PF01168">
    <property type="entry name" value="Ala_racemase_N"/>
    <property type="match status" value="1"/>
</dbReference>
<evidence type="ECO:0000313" key="5">
    <source>
        <dbReference type="Proteomes" id="UP000283709"/>
    </source>
</evidence>
<name>A0A420FZG7_9BURK</name>
<dbReference type="CDD" id="cd06819">
    <property type="entry name" value="PLPDE_III_LS_D-TA"/>
    <property type="match status" value="1"/>
</dbReference>
<dbReference type="PANTHER" id="PTHR28004">
    <property type="entry name" value="ZGC:162816-RELATED"/>
    <property type="match status" value="1"/>
</dbReference>
<dbReference type="InterPro" id="IPR042208">
    <property type="entry name" value="D-ser_dehydrat-like_sf"/>
</dbReference>
<reference evidence="4 5" key="1">
    <citation type="submission" date="2016-07" db="EMBL/GenBank/DDBJ databases">
        <title>Genome analysis of Burkholderia fungorum ES3-20.</title>
        <authorList>
            <person name="Xu D."/>
            <person name="Yao R."/>
            <person name="Zheng S."/>
        </authorList>
    </citation>
    <scope>NUCLEOTIDE SEQUENCE [LARGE SCALE GENOMIC DNA]</scope>
    <source>
        <strain evidence="4 5">ES3-20</strain>
    </source>
</reference>
<dbReference type="InterPro" id="IPR029066">
    <property type="entry name" value="PLP-binding_barrel"/>
</dbReference>
<organism evidence="4 5">
    <name type="scientific">Paraburkholderia fungorum</name>
    <dbReference type="NCBI Taxonomy" id="134537"/>
    <lineage>
        <taxon>Bacteria</taxon>
        <taxon>Pseudomonadati</taxon>
        <taxon>Pseudomonadota</taxon>
        <taxon>Betaproteobacteria</taxon>
        <taxon>Burkholderiales</taxon>
        <taxon>Burkholderiaceae</taxon>
        <taxon>Paraburkholderia</taxon>
    </lineage>
</organism>
<evidence type="ECO:0000256" key="1">
    <source>
        <dbReference type="ARBA" id="ARBA00005323"/>
    </source>
</evidence>
<dbReference type="Pfam" id="PF14031">
    <property type="entry name" value="D-ser_dehydrat"/>
    <property type="match status" value="1"/>
</dbReference>
<comment type="caution">
    <text evidence="4">The sequence shown here is derived from an EMBL/GenBank/DDBJ whole genome shotgun (WGS) entry which is preliminary data.</text>
</comment>
<sequence length="385" mass="40861">MSSIHNIQVLPAASPGNPITSIDTPALLLDADAFERNLDVMQARADEAGVALRPHAKAHKCPAIALAQIQRGAVGICCQKVSEALPFLHAGVTDIHISNEVIGSAKLDLLARMALHGRFSVCVDHPDQVVALAAATAGHGSRIDVFVEINVGQNRCGVADARQVLQLLEVISAHAQLTFKGLQAYQGGIQHIRDYGERRDASALAAARTEEVVDALRRDGVVCAVVTGGGSGSVEFDLASGVYTEVQPGSYAFMDGDYGRNVYTDALRFEHSLFLATSVISVGHSDAGQVVVVDAGLKSLAVDSGLPTVWGDDGASSTLHYTVVNDEHGSVQMLNRDVVKPALGSQLLLVPGHCDPTLNLHDEIVVFREERVEVIWPVSARGHSR</sequence>
<dbReference type="OrthoDB" id="9772497at2"/>
<dbReference type="RefSeq" id="WP_120347292.1">
    <property type="nucleotide sequence ID" value="NZ_MCAS01000034.1"/>
</dbReference>
<dbReference type="SUPFAM" id="SSF51419">
    <property type="entry name" value="PLP-binding barrel"/>
    <property type="match status" value="1"/>
</dbReference>
<dbReference type="Proteomes" id="UP000283709">
    <property type="component" value="Unassembled WGS sequence"/>
</dbReference>
<dbReference type="InterPro" id="IPR001608">
    <property type="entry name" value="Ala_racemase_N"/>
</dbReference>
<evidence type="ECO:0000259" key="3">
    <source>
        <dbReference type="SMART" id="SM01119"/>
    </source>
</evidence>
<dbReference type="InterPro" id="IPR051466">
    <property type="entry name" value="D-amino_acid_metab_enzyme"/>
</dbReference>
<dbReference type="PANTHER" id="PTHR28004:SF2">
    <property type="entry name" value="D-SERINE DEHYDRATASE"/>
    <property type="match status" value="1"/>
</dbReference>
<dbReference type="GO" id="GO:0008721">
    <property type="term" value="F:D-serine ammonia-lyase activity"/>
    <property type="evidence" value="ECO:0007669"/>
    <property type="project" value="TreeGrafter"/>
</dbReference>